<dbReference type="OrthoDB" id="5859791at2759"/>
<dbReference type="PANTHER" id="PTHR12294:SF10">
    <property type="entry name" value="CALCIUM UPTAKE PROTEIN 3, MITOCHONDRIAL"/>
    <property type="match status" value="1"/>
</dbReference>
<keyword evidence="9 10" id="KW-0472">Membrane</keyword>
<dbReference type="GO" id="GO:0005509">
    <property type="term" value="F:calcium ion binding"/>
    <property type="evidence" value="ECO:0007669"/>
    <property type="project" value="InterPro"/>
</dbReference>
<reference evidence="12" key="1">
    <citation type="submission" date="2021-01" db="EMBL/GenBank/DDBJ databases">
        <authorList>
            <person name="Zahm M."/>
            <person name="Roques C."/>
            <person name="Cabau C."/>
            <person name="Klopp C."/>
            <person name="Donnadieu C."/>
            <person name="Jouanno E."/>
            <person name="Lampietro C."/>
            <person name="Louis A."/>
            <person name="Herpin A."/>
            <person name="Echchiki A."/>
            <person name="Berthelot C."/>
            <person name="Parey E."/>
            <person name="Roest-Crollius H."/>
            <person name="Braasch I."/>
            <person name="Postlethwait J."/>
            <person name="Bobe J."/>
            <person name="Montfort J."/>
            <person name="Bouchez O."/>
            <person name="Begum T."/>
            <person name="Mejri S."/>
            <person name="Adams A."/>
            <person name="Chen W.-J."/>
            <person name="Guiguen Y."/>
        </authorList>
    </citation>
    <scope>NUCLEOTIDE SEQUENCE</scope>
    <source>
        <tissue evidence="12">Blood</tissue>
    </source>
</reference>
<evidence type="ECO:0000256" key="5">
    <source>
        <dbReference type="ARBA" id="ARBA00022792"/>
    </source>
</evidence>
<dbReference type="GO" id="GO:1990246">
    <property type="term" value="C:uniplex complex"/>
    <property type="evidence" value="ECO:0007669"/>
    <property type="project" value="TreeGrafter"/>
</dbReference>
<dbReference type="PROSITE" id="PS50222">
    <property type="entry name" value="EF_HAND_2"/>
    <property type="match status" value="2"/>
</dbReference>
<evidence type="ECO:0000313" key="12">
    <source>
        <dbReference type="EMBL" id="KAI1883521.1"/>
    </source>
</evidence>
<feature type="domain" description="EF-hand" evidence="11">
    <location>
        <begin position="195"/>
        <end position="230"/>
    </location>
</feature>
<evidence type="ECO:0000256" key="7">
    <source>
        <dbReference type="ARBA" id="ARBA00022946"/>
    </source>
</evidence>
<comment type="caution">
    <text evidence="12">The sequence shown here is derived from an EMBL/GenBank/DDBJ whole genome shotgun (WGS) entry which is preliminary data.</text>
</comment>
<dbReference type="EMBL" id="JAERUA010000023">
    <property type="protein sequence ID" value="KAI1883521.1"/>
    <property type="molecule type" value="Genomic_DNA"/>
</dbReference>
<dbReference type="PANTHER" id="PTHR12294">
    <property type="entry name" value="EF HAND DOMAIN FAMILY A1,A2-RELATED"/>
    <property type="match status" value="1"/>
</dbReference>
<protein>
    <recommendedName>
        <fullName evidence="11">EF-hand domain-containing protein</fullName>
    </recommendedName>
</protein>
<keyword evidence="8" id="KW-0496">Mitochondrion</keyword>
<accession>A0A8T3CHK5</accession>
<evidence type="ECO:0000256" key="2">
    <source>
        <dbReference type="ARBA" id="ARBA00004569"/>
    </source>
</evidence>
<organism evidence="12 13">
    <name type="scientific">Albula goreensis</name>
    <dbReference type="NCBI Taxonomy" id="1534307"/>
    <lineage>
        <taxon>Eukaryota</taxon>
        <taxon>Metazoa</taxon>
        <taxon>Chordata</taxon>
        <taxon>Craniata</taxon>
        <taxon>Vertebrata</taxon>
        <taxon>Euteleostomi</taxon>
        <taxon>Actinopterygii</taxon>
        <taxon>Neopterygii</taxon>
        <taxon>Teleostei</taxon>
        <taxon>Albuliformes</taxon>
        <taxon>Albulidae</taxon>
        <taxon>Albula</taxon>
    </lineage>
</organism>
<evidence type="ECO:0000256" key="1">
    <source>
        <dbReference type="ARBA" id="ARBA00004273"/>
    </source>
</evidence>
<dbReference type="AlphaFoldDB" id="A0A8T3CHK5"/>
<sequence>MAAVRKLVLLVNKSAKVNFSSLPPSFKFGVQTSKKPSTLKVAAAGICVATGGALAYYCFNAMSDHRRRRGLGYIRSGRGLLSSLPSVSAKEKARAFDFEDGEVGMSSQEHRFRLFSSLEYEGQLYMTPQNFIESVTMNEPKNKRLWKTITKQELEKILSETPPVWKGSSKLFRNLHNQGIIAYTEYLFLLCILTKPHAGFKIAFNMFDTDGNQVVDKREFLVLQEIFRKKNEKKERKGDAEKSAQLNVQLYGYQSAPMNSVPILKKEPQDFVPRSYWDVVRRSTSQVLFSDLSEHGDENMTTDTTLLVHFFGKKGKAELTFDDFYKFMDNLQTEMLEIEFLNYSKGMSTISEEDFGRILLRFTDVENIGSYLENVRQSIPDEKGITFDEFRSFFQFLNNLEDFAIAMQMYNFANRSIGQDEFARAAYVATGLKFTQHLVNTVFKIFDVDHDDQLSYREFIGIMQDRLHRGSRGYRTEEKFISFKACLKKELLSR</sequence>
<keyword evidence="13" id="KW-1185">Reference proteome</keyword>
<dbReference type="InterPro" id="IPR039800">
    <property type="entry name" value="MICU1/2/3"/>
</dbReference>
<dbReference type="GO" id="GO:0036444">
    <property type="term" value="P:calcium import into the mitochondrion"/>
    <property type="evidence" value="ECO:0007669"/>
    <property type="project" value="TreeGrafter"/>
</dbReference>
<keyword evidence="10" id="KW-0812">Transmembrane</keyword>
<proteinExistence type="predicted"/>
<feature type="domain" description="EF-hand" evidence="11">
    <location>
        <begin position="434"/>
        <end position="469"/>
    </location>
</feature>
<dbReference type="InterPro" id="IPR011992">
    <property type="entry name" value="EF-hand-dom_pair"/>
</dbReference>
<dbReference type="SMART" id="SM00054">
    <property type="entry name" value="EFh"/>
    <property type="match status" value="2"/>
</dbReference>
<dbReference type="Pfam" id="PF13833">
    <property type="entry name" value="EF-hand_8"/>
    <property type="match status" value="1"/>
</dbReference>
<dbReference type="InterPro" id="IPR018247">
    <property type="entry name" value="EF_Hand_1_Ca_BS"/>
</dbReference>
<dbReference type="Proteomes" id="UP000829720">
    <property type="component" value="Unassembled WGS sequence"/>
</dbReference>
<evidence type="ECO:0000313" key="13">
    <source>
        <dbReference type="Proteomes" id="UP000829720"/>
    </source>
</evidence>
<dbReference type="PROSITE" id="PS00018">
    <property type="entry name" value="EF_HAND_1"/>
    <property type="match status" value="2"/>
</dbReference>
<keyword evidence="5" id="KW-0999">Mitochondrion inner membrane</keyword>
<evidence type="ECO:0000259" key="11">
    <source>
        <dbReference type="PROSITE" id="PS50222"/>
    </source>
</evidence>
<dbReference type="InterPro" id="IPR002048">
    <property type="entry name" value="EF_hand_dom"/>
</dbReference>
<comment type="subcellular location">
    <subcellularLocation>
        <location evidence="1">Mitochondrion inner membrane</location>
    </subcellularLocation>
    <subcellularLocation>
        <location evidence="2">Mitochondrion intermembrane space</location>
    </subcellularLocation>
</comment>
<keyword evidence="6" id="KW-0106">Calcium</keyword>
<evidence type="ECO:0000256" key="6">
    <source>
        <dbReference type="ARBA" id="ARBA00022837"/>
    </source>
</evidence>
<evidence type="ECO:0000256" key="8">
    <source>
        <dbReference type="ARBA" id="ARBA00023128"/>
    </source>
</evidence>
<keyword evidence="10" id="KW-1133">Transmembrane helix</keyword>
<name>A0A8T3CHK5_9TELE</name>
<feature type="transmembrane region" description="Helical" evidence="10">
    <location>
        <begin position="41"/>
        <end position="59"/>
    </location>
</feature>
<keyword evidence="4" id="KW-0677">Repeat</keyword>
<dbReference type="Gene3D" id="1.10.238.10">
    <property type="entry name" value="EF-hand"/>
    <property type="match status" value="2"/>
</dbReference>
<keyword evidence="3" id="KW-0479">Metal-binding</keyword>
<evidence type="ECO:0000256" key="10">
    <source>
        <dbReference type="SAM" id="Phobius"/>
    </source>
</evidence>
<dbReference type="SUPFAM" id="SSF47473">
    <property type="entry name" value="EF-hand"/>
    <property type="match status" value="2"/>
</dbReference>
<keyword evidence="7" id="KW-0809">Transit peptide</keyword>
<dbReference type="GO" id="GO:0051560">
    <property type="term" value="P:mitochondrial calcium ion homeostasis"/>
    <property type="evidence" value="ECO:0007669"/>
    <property type="project" value="TreeGrafter"/>
</dbReference>
<dbReference type="GO" id="GO:0005758">
    <property type="term" value="C:mitochondrial intermembrane space"/>
    <property type="evidence" value="ECO:0007669"/>
    <property type="project" value="UniProtKB-SubCell"/>
</dbReference>
<gene>
    <name evidence="12" type="ORF">AGOR_G00232400</name>
</gene>
<evidence type="ECO:0000256" key="4">
    <source>
        <dbReference type="ARBA" id="ARBA00022737"/>
    </source>
</evidence>
<evidence type="ECO:0000256" key="3">
    <source>
        <dbReference type="ARBA" id="ARBA00022723"/>
    </source>
</evidence>
<evidence type="ECO:0000256" key="9">
    <source>
        <dbReference type="ARBA" id="ARBA00023136"/>
    </source>
</evidence>